<evidence type="ECO:0000313" key="2">
    <source>
        <dbReference type="Proteomes" id="UP000475249"/>
    </source>
</evidence>
<dbReference type="AlphaFoldDB" id="A0A6L9EBV1"/>
<organism evidence="1 2">
    <name type="scientific">Poritiphilus flavus</name>
    <dbReference type="NCBI Taxonomy" id="2697053"/>
    <lineage>
        <taxon>Bacteria</taxon>
        <taxon>Pseudomonadati</taxon>
        <taxon>Bacteroidota</taxon>
        <taxon>Flavobacteriia</taxon>
        <taxon>Flavobacteriales</taxon>
        <taxon>Flavobacteriaceae</taxon>
        <taxon>Poritiphilus</taxon>
    </lineage>
</organism>
<protein>
    <submittedName>
        <fullName evidence="1">Uncharacterized protein</fullName>
    </submittedName>
</protein>
<comment type="caution">
    <text evidence="1">The sequence shown here is derived from an EMBL/GenBank/DDBJ whole genome shotgun (WGS) entry which is preliminary data.</text>
</comment>
<dbReference type="Proteomes" id="UP000475249">
    <property type="component" value="Unassembled WGS sequence"/>
</dbReference>
<accession>A0A6L9EBV1</accession>
<proteinExistence type="predicted"/>
<reference evidence="1 2" key="1">
    <citation type="submission" date="2020-01" db="EMBL/GenBank/DDBJ databases">
        <title>Bacteria diversity of Porities sp.</title>
        <authorList>
            <person name="Wang G."/>
        </authorList>
    </citation>
    <scope>NUCLEOTIDE SEQUENCE [LARGE SCALE GENOMIC DNA]</scope>
    <source>
        <strain evidence="1 2">R33</strain>
    </source>
</reference>
<dbReference type="EMBL" id="WXYO01000004">
    <property type="protein sequence ID" value="NAS12185.1"/>
    <property type="molecule type" value="Genomic_DNA"/>
</dbReference>
<gene>
    <name evidence="1" type="ORF">GTQ38_09245</name>
</gene>
<evidence type="ECO:0000313" key="1">
    <source>
        <dbReference type="EMBL" id="NAS12185.1"/>
    </source>
</evidence>
<dbReference type="RefSeq" id="WP_161435230.1">
    <property type="nucleotide sequence ID" value="NZ_WXYO01000004.1"/>
</dbReference>
<keyword evidence="2" id="KW-1185">Reference proteome</keyword>
<sequence>MKDVLKYLGVLLFTGLMLAKATAFHIYEHHDTMNGQDTQCELCLLCIDNQQSEALAVSFEISEENPPLPESSSKITAIDFQVNLSLQENKLFCRPPPSLL</sequence>
<name>A0A6L9EBV1_9FLAO</name>